<dbReference type="PROSITE" id="PS51379">
    <property type="entry name" value="4FE4S_FER_2"/>
    <property type="match status" value="1"/>
</dbReference>
<dbReference type="PANTHER" id="PTHR43122:SF1">
    <property type="entry name" value="IRON-SULFUR-BINDING PROTEIN"/>
    <property type="match status" value="1"/>
</dbReference>
<dbReference type="InterPro" id="IPR017896">
    <property type="entry name" value="4Fe4S_Fe-S-bd"/>
</dbReference>
<dbReference type="PANTHER" id="PTHR43122">
    <property type="entry name" value="FERREDOXIN SUBUNIT OF PYRUVATE:FLAVODOXIN OXIDOREDUCTASE-RELATED"/>
    <property type="match status" value="1"/>
</dbReference>
<gene>
    <name evidence="2" type="ORF">ENW66_00230</name>
</gene>
<proteinExistence type="predicted"/>
<dbReference type="GO" id="GO:0016491">
    <property type="term" value="F:oxidoreductase activity"/>
    <property type="evidence" value="ECO:0007669"/>
    <property type="project" value="UniProtKB-ARBA"/>
</dbReference>
<name>A0A7C3MEN3_ARCFL</name>
<evidence type="ECO:0000259" key="1">
    <source>
        <dbReference type="PROSITE" id="PS51379"/>
    </source>
</evidence>
<organism evidence="2">
    <name type="scientific">Archaeoglobus fulgidus</name>
    <dbReference type="NCBI Taxonomy" id="2234"/>
    <lineage>
        <taxon>Archaea</taxon>
        <taxon>Methanobacteriati</taxon>
        <taxon>Methanobacteriota</taxon>
        <taxon>Archaeoglobi</taxon>
        <taxon>Archaeoglobales</taxon>
        <taxon>Archaeoglobaceae</taxon>
        <taxon>Archaeoglobus</taxon>
    </lineage>
</organism>
<dbReference type="SUPFAM" id="SSF54862">
    <property type="entry name" value="4Fe-4S ferredoxins"/>
    <property type="match status" value="1"/>
</dbReference>
<dbReference type="AlphaFoldDB" id="A0A7C3MEN3"/>
<accession>A0A7C3MEN3</accession>
<dbReference type="EMBL" id="DTLB01000001">
    <property type="protein sequence ID" value="HFW31370.1"/>
    <property type="molecule type" value="Genomic_DNA"/>
</dbReference>
<sequence length="162" mass="18504">MSLGYLERGYLEKDELPPFPSEERLKKRAVAYIECPQPIPCSPCFESCPADAIEMKNINDPPKVDYEKCTGCMKCIRVCPGLAIFMLRLRDDGVGEVTLQYEFLPWLKKGDRVKLYNRKGEEIGEGVVNWVLPPERNDNTSLVRVEVPAELIFEVRAVKPVR</sequence>
<dbReference type="PROSITE" id="PS00198">
    <property type="entry name" value="4FE4S_FER_1"/>
    <property type="match status" value="1"/>
</dbReference>
<feature type="domain" description="4Fe-4S ferredoxin-type" evidence="1">
    <location>
        <begin position="60"/>
        <end position="89"/>
    </location>
</feature>
<reference evidence="2" key="1">
    <citation type="journal article" date="2020" name="mSystems">
        <title>Genome- and Community-Level Interaction Insights into Carbon Utilization and Element Cycling Functions of Hydrothermarchaeota in Hydrothermal Sediment.</title>
        <authorList>
            <person name="Zhou Z."/>
            <person name="Liu Y."/>
            <person name="Xu W."/>
            <person name="Pan J."/>
            <person name="Luo Z.H."/>
            <person name="Li M."/>
        </authorList>
    </citation>
    <scope>NUCLEOTIDE SEQUENCE [LARGE SCALE GENOMIC DNA]</scope>
    <source>
        <strain evidence="2">SpSt-87</strain>
    </source>
</reference>
<dbReference type="Pfam" id="PF00037">
    <property type="entry name" value="Fer4"/>
    <property type="match status" value="1"/>
</dbReference>
<evidence type="ECO:0000313" key="2">
    <source>
        <dbReference type="EMBL" id="HFW31370.1"/>
    </source>
</evidence>
<comment type="caution">
    <text evidence="2">The sequence shown here is derived from an EMBL/GenBank/DDBJ whole genome shotgun (WGS) entry which is preliminary data.</text>
</comment>
<dbReference type="Gene3D" id="3.30.70.20">
    <property type="match status" value="1"/>
</dbReference>
<protein>
    <submittedName>
        <fullName evidence="2">4Fe-4S dicluster domain-containing protein</fullName>
    </submittedName>
</protein>
<dbReference type="InterPro" id="IPR017900">
    <property type="entry name" value="4Fe4S_Fe_S_CS"/>
</dbReference>